<sequence length="63" mass="7337">MPMPEDDDDDVDVDSSNTNGCACCWGNIFRELPSDYQNECMKNYEMVMCRCHAALKQQQRQQQ</sequence>
<reference evidence="1 2" key="1">
    <citation type="journal article" date="2007" name="Nature">
        <title>Evolution of genes and genomes on the Drosophila phylogeny.</title>
        <authorList>
            <consortium name="Drosophila 12 Genomes Consortium"/>
            <person name="Clark A.G."/>
            <person name="Eisen M.B."/>
            <person name="Smith D.R."/>
            <person name="Bergman C.M."/>
            <person name="Oliver B."/>
            <person name="Markow T.A."/>
            <person name="Kaufman T.C."/>
            <person name="Kellis M."/>
            <person name="Gelbart W."/>
            <person name="Iyer V.N."/>
            <person name="Pollard D.A."/>
            <person name="Sackton T.B."/>
            <person name="Larracuente A.M."/>
            <person name="Singh N.D."/>
            <person name="Abad J.P."/>
            <person name="Abt D.N."/>
            <person name="Adryan B."/>
            <person name="Aguade M."/>
            <person name="Akashi H."/>
            <person name="Anderson W.W."/>
            <person name="Aquadro C.F."/>
            <person name="Ardell D.H."/>
            <person name="Arguello R."/>
            <person name="Artieri C.G."/>
            <person name="Barbash D.A."/>
            <person name="Barker D."/>
            <person name="Barsanti P."/>
            <person name="Batterham P."/>
            <person name="Batzoglou S."/>
            <person name="Begun D."/>
            <person name="Bhutkar A."/>
            <person name="Blanco E."/>
            <person name="Bosak S.A."/>
            <person name="Bradley R.K."/>
            <person name="Brand A.D."/>
            <person name="Brent M.R."/>
            <person name="Brooks A.N."/>
            <person name="Brown R.H."/>
            <person name="Butlin R.K."/>
            <person name="Caggese C."/>
            <person name="Calvi B.R."/>
            <person name="Bernardo de Carvalho A."/>
            <person name="Caspi A."/>
            <person name="Castrezana S."/>
            <person name="Celniker S.E."/>
            <person name="Chang J.L."/>
            <person name="Chapple C."/>
            <person name="Chatterji S."/>
            <person name="Chinwalla A."/>
            <person name="Civetta A."/>
            <person name="Clifton S.W."/>
            <person name="Comeron J.M."/>
            <person name="Costello J.C."/>
            <person name="Coyne J.A."/>
            <person name="Daub J."/>
            <person name="David R.G."/>
            <person name="Delcher A.L."/>
            <person name="Delehaunty K."/>
            <person name="Do C.B."/>
            <person name="Ebling H."/>
            <person name="Edwards K."/>
            <person name="Eickbush T."/>
            <person name="Evans J.D."/>
            <person name="Filipski A."/>
            <person name="Findeiss S."/>
            <person name="Freyhult E."/>
            <person name="Fulton L."/>
            <person name="Fulton R."/>
            <person name="Garcia A.C."/>
            <person name="Gardiner A."/>
            <person name="Garfield D.A."/>
            <person name="Garvin B.E."/>
            <person name="Gibson G."/>
            <person name="Gilbert D."/>
            <person name="Gnerre S."/>
            <person name="Godfrey J."/>
            <person name="Good R."/>
            <person name="Gotea V."/>
            <person name="Gravely B."/>
            <person name="Greenberg A.J."/>
            <person name="Griffiths-Jones S."/>
            <person name="Gross S."/>
            <person name="Guigo R."/>
            <person name="Gustafson E.A."/>
            <person name="Haerty W."/>
            <person name="Hahn M.W."/>
            <person name="Halligan D.L."/>
            <person name="Halpern A.L."/>
            <person name="Halter G.M."/>
            <person name="Han M.V."/>
            <person name="Heger A."/>
            <person name="Hillier L."/>
            <person name="Hinrichs A.S."/>
            <person name="Holmes I."/>
            <person name="Hoskins R.A."/>
            <person name="Hubisz M.J."/>
            <person name="Hultmark D."/>
            <person name="Huntley M.A."/>
            <person name="Jaffe D.B."/>
            <person name="Jagadeeshan S."/>
            <person name="Jeck W.R."/>
            <person name="Johnson J."/>
            <person name="Jones C.D."/>
            <person name="Jordan W.C."/>
            <person name="Karpen G.H."/>
            <person name="Kataoka E."/>
            <person name="Keightley P.D."/>
            <person name="Kheradpour P."/>
            <person name="Kirkness E.F."/>
            <person name="Koerich L.B."/>
            <person name="Kristiansen K."/>
            <person name="Kudrna D."/>
            <person name="Kulathinal R.J."/>
            <person name="Kumar S."/>
            <person name="Kwok R."/>
            <person name="Lander E."/>
            <person name="Langley C.H."/>
            <person name="Lapoint R."/>
            <person name="Lazzaro B.P."/>
            <person name="Lee S.J."/>
            <person name="Levesque L."/>
            <person name="Li R."/>
            <person name="Lin C.F."/>
            <person name="Lin M.F."/>
            <person name="Lindblad-Toh K."/>
            <person name="Llopart A."/>
            <person name="Long M."/>
            <person name="Low L."/>
            <person name="Lozovsky E."/>
            <person name="Lu J."/>
            <person name="Luo M."/>
            <person name="Machado C.A."/>
            <person name="Makalowski W."/>
            <person name="Marzo M."/>
            <person name="Matsuda M."/>
            <person name="Matzkin L."/>
            <person name="McAllister B."/>
            <person name="McBride C.S."/>
            <person name="McKernan B."/>
            <person name="McKernan K."/>
            <person name="Mendez-Lago M."/>
            <person name="Minx P."/>
            <person name="Mollenhauer M.U."/>
            <person name="Montooth K."/>
            <person name="Mount S.M."/>
            <person name="Mu X."/>
            <person name="Myers E."/>
            <person name="Negre B."/>
            <person name="Newfeld S."/>
            <person name="Nielsen R."/>
            <person name="Noor M.A."/>
            <person name="O'Grady P."/>
            <person name="Pachter L."/>
            <person name="Papaceit M."/>
            <person name="Parisi M.J."/>
            <person name="Parisi M."/>
            <person name="Parts L."/>
            <person name="Pedersen J.S."/>
            <person name="Pesole G."/>
            <person name="Phillippy A.M."/>
            <person name="Ponting C.P."/>
            <person name="Pop M."/>
            <person name="Porcelli D."/>
            <person name="Powell J.R."/>
            <person name="Prohaska S."/>
            <person name="Pruitt K."/>
            <person name="Puig M."/>
            <person name="Quesneville H."/>
            <person name="Ram K.R."/>
            <person name="Rand D."/>
            <person name="Rasmussen M.D."/>
            <person name="Reed L.K."/>
            <person name="Reenan R."/>
            <person name="Reily A."/>
            <person name="Remington K.A."/>
            <person name="Rieger T.T."/>
            <person name="Ritchie M.G."/>
            <person name="Robin C."/>
            <person name="Rogers Y.H."/>
            <person name="Rohde C."/>
            <person name="Rozas J."/>
            <person name="Rubenfield M.J."/>
            <person name="Ruiz A."/>
            <person name="Russo S."/>
            <person name="Salzberg S.L."/>
            <person name="Sanchez-Gracia A."/>
            <person name="Saranga D.J."/>
            <person name="Sato H."/>
            <person name="Schaeffer S.W."/>
            <person name="Schatz M.C."/>
            <person name="Schlenke T."/>
            <person name="Schwartz R."/>
            <person name="Segarra C."/>
            <person name="Singh R.S."/>
            <person name="Sirot L."/>
            <person name="Sirota M."/>
            <person name="Sisneros N.B."/>
            <person name="Smith C.D."/>
            <person name="Smith T.F."/>
            <person name="Spieth J."/>
            <person name="Stage D.E."/>
            <person name="Stark A."/>
            <person name="Stephan W."/>
            <person name="Strausberg R.L."/>
            <person name="Strempel S."/>
            <person name="Sturgill D."/>
            <person name="Sutton G."/>
            <person name="Sutton G.G."/>
            <person name="Tao W."/>
            <person name="Teichmann S."/>
            <person name="Tobari Y.N."/>
            <person name="Tomimura Y."/>
            <person name="Tsolas J.M."/>
            <person name="Valente V.L."/>
            <person name="Venter E."/>
            <person name="Venter J.C."/>
            <person name="Vicario S."/>
            <person name="Vieira F.G."/>
            <person name="Vilella A.J."/>
            <person name="Villasante A."/>
            <person name="Walenz B."/>
            <person name="Wang J."/>
            <person name="Wasserman M."/>
            <person name="Watts T."/>
            <person name="Wilson D."/>
            <person name="Wilson R.K."/>
            <person name="Wing R.A."/>
            <person name="Wolfner M.F."/>
            <person name="Wong A."/>
            <person name="Wong G.K."/>
            <person name="Wu C.I."/>
            <person name="Wu G."/>
            <person name="Yamamoto D."/>
            <person name="Yang H.P."/>
            <person name="Yang S.P."/>
            <person name="Yorke J.A."/>
            <person name="Yoshida K."/>
            <person name="Zdobnov E."/>
            <person name="Zhang P."/>
            <person name="Zhang Y."/>
            <person name="Zimin A.V."/>
            <person name="Baldwin J."/>
            <person name="Abdouelleil A."/>
            <person name="Abdulkadir J."/>
            <person name="Abebe A."/>
            <person name="Abera B."/>
            <person name="Abreu J."/>
            <person name="Acer S.C."/>
            <person name="Aftuck L."/>
            <person name="Alexander A."/>
            <person name="An P."/>
            <person name="Anderson E."/>
            <person name="Anderson S."/>
            <person name="Arachi H."/>
            <person name="Azer M."/>
            <person name="Bachantsang P."/>
            <person name="Barry A."/>
            <person name="Bayul T."/>
            <person name="Berlin A."/>
            <person name="Bessette D."/>
            <person name="Bloom T."/>
            <person name="Blye J."/>
            <person name="Boguslavskiy L."/>
            <person name="Bonnet C."/>
            <person name="Boukhgalter B."/>
            <person name="Bourzgui I."/>
            <person name="Brown A."/>
            <person name="Cahill P."/>
            <person name="Channer S."/>
            <person name="Cheshatsang Y."/>
            <person name="Chuda L."/>
            <person name="Citroen M."/>
            <person name="Collymore A."/>
            <person name="Cooke P."/>
            <person name="Costello M."/>
            <person name="D'Aco K."/>
            <person name="Daza R."/>
            <person name="De Haan G."/>
            <person name="DeGray S."/>
            <person name="DeMaso C."/>
            <person name="Dhargay N."/>
            <person name="Dooley K."/>
            <person name="Dooley E."/>
            <person name="Doricent M."/>
            <person name="Dorje P."/>
            <person name="Dorjee K."/>
            <person name="Dupes A."/>
            <person name="Elong R."/>
            <person name="Falk J."/>
            <person name="Farina A."/>
            <person name="Faro S."/>
            <person name="Ferguson D."/>
            <person name="Fisher S."/>
            <person name="Foley C.D."/>
            <person name="Franke A."/>
            <person name="Friedrich D."/>
            <person name="Gadbois L."/>
            <person name="Gearin G."/>
            <person name="Gearin C.R."/>
            <person name="Giannoukos G."/>
            <person name="Goode T."/>
            <person name="Graham J."/>
            <person name="Grandbois E."/>
            <person name="Grewal S."/>
            <person name="Gyaltsen K."/>
            <person name="Hafez N."/>
            <person name="Hagos B."/>
            <person name="Hall J."/>
            <person name="Henson C."/>
            <person name="Hollinger A."/>
            <person name="Honan T."/>
            <person name="Huard M.D."/>
            <person name="Hughes L."/>
            <person name="Hurhula B."/>
            <person name="Husby M.E."/>
            <person name="Kamat A."/>
            <person name="Kanga B."/>
            <person name="Kashin S."/>
            <person name="Khazanovich D."/>
            <person name="Kisner P."/>
            <person name="Lance K."/>
            <person name="Lara M."/>
            <person name="Lee W."/>
            <person name="Lennon N."/>
            <person name="Letendre F."/>
            <person name="LeVine R."/>
            <person name="Lipovsky A."/>
            <person name="Liu X."/>
            <person name="Liu J."/>
            <person name="Liu S."/>
            <person name="Lokyitsang T."/>
            <person name="Lokyitsang Y."/>
            <person name="Lubonja R."/>
            <person name="Lui A."/>
            <person name="MacDonald P."/>
            <person name="Magnisalis V."/>
            <person name="Maru K."/>
            <person name="Matthews C."/>
            <person name="McCusker W."/>
            <person name="McDonough S."/>
            <person name="Mehta T."/>
            <person name="Meldrim J."/>
            <person name="Meneus L."/>
            <person name="Mihai O."/>
            <person name="Mihalev A."/>
            <person name="Mihova T."/>
            <person name="Mittelman R."/>
            <person name="Mlenga V."/>
            <person name="Montmayeur A."/>
            <person name="Mulrain L."/>
            <person name="Navidi A."/>
            <person name="Naylor J."/>
            <person name="Negash T."/>
            <person name="Nguyen T."/>
            <person name="Nguyen N."/>
            <person name="Nicol R."/>
            <person name="Norbu C."/>
            <person name="Norbu N."/>
            <person name="Novod N."/>
            <person name="O'Neill B."/>
            <person name="Osman S."/>
            <person name="Markiewicz E."/>
            <person name="Oyono O.L."/>
            <person name="Patti C."/>
            <person name="Phunkhang P."/>
            <person name="Pierre F."/>
            <person name="Priest M."/>
            <person name="Raghuraman S."/>
            <person name="Rege F."/>
            <person name="Reyes R."/>
            <person name="Rise C."/>
            <person name="Rogov P."/>
            <person name="Ross K."/>
            <person name="Ryan E."/>
            <person name="Settipalli S."/>
            <person name="Shea T."/>
            <person name="Sherpa N."/>
            <person name="Shi L."/>
            <person name="Shih D."/>
            <person name="Sparrow T."/>
            <person name="Spaulding J."/>
            <person name="Stalker J."/>
            <person name="Stange-Thomann N."/>
            <person name="Stavropoulos S."/>
            <person name="Stone C."/>
            <person name="Strader C."/>
            <person name="Tesfaye S."/>
            <person name="Thomson T."/>
            <person name="Thoulutsang Y."/>
            <person name="Thoulutsang D."/>
            <person name="Topham K."/>
            <person name="Topping I."/>
            <person name="Tsamla T."/>
            <person name="Vassiliev H."/>
            <person name="Vo A."/>
            <person name="Wangchuk T."/>
            <person name="Wangdi T."/>
            <person name="Weiand M."/>
            <person name="Wilkinson J."/>
            <person name="Wilson A."/>
            <person name="Yadav S."/>
            <person name="Young G."/>
            <person name="Yu Q."/>
            <person name="Zembek L."/>
            <person name="Zhong D."/>
            <person name="Zimmer A."/>
            <person name="Zwirko Z."/>
            <person name="Jaffe D.B."/>
            <person name="Alvarez P."/>
            <person name="Brockman W."/>
            <person name="Butler J."/>
            <person name="Chin C."/>
            <person name="Gnerre S."/>
            <person name="Grabherr M."/>
            <person name="Kleber M."/>
            <person name="Mauceli E."/>
            <person name="MacCallum I."/>
        </authorList>
    </citation>
    <scope>NUCLEOTIDE SEQUENCE [LARGE SCALE GENOMIC DNA]</scope>
    <source>
        <strain evidence="2">Tucson 15287-2541.00</strain>
    </source>
</reference>
<accession>B4K2T7</accession>
<name>B4K2T7_DROGR</name>
<keyword evidence="2" id="KW-1185">Reference proteome</keyword>
<evidence type="ECO:0000313" key="2">
    <source>
        <dbReference type="Proteomes" id="UP000001070"/>
    </source>
</evidence>
<dbReference type="Proteomes" id="UP000001070">
    <property type="component" value="Unassembled WGS sequence"/>
</dbReference>
<dbReference type="HOGENOM" id="CLU_2888075_0_0_1"/>
<dbReference type="InParanoid" id="B4K2T7"/>
<organism evidence="2">
    <name type="scientific">Drosophila grimshawi</name>
    <name type="common">Hawaiian fruit fly</name>
    <name type="synonym">Idiomyia grimshawi</name>
    <dbReference type="NCBI Taxonomy" id="7222"/>
    <lineage>
        <taxon>Eukaryota</taxon>
        <taxon>Metazoa</taxon>
        <taxon>Ecdysozoa</taxon>
        <taxon>Arthropoda</taxon>
        <taxon>Hexapoda</taxon>
        <taxon>Insecta</taxon>
        <taxon>Pterygota</taxon>
        <taxon>Neoptera</taxon>
        <taxon>Endopterygota</taxon>
        <taxon>Diptera</taxon>
        <taxon>Brachycera</taxon>
        <taxon>Muscomorpha</taxon>
        <taxon>Ephydroidea</taxon>
        <taxon>Drosophilidae</taxon>
        <taxon>Drosophila</taxon>
        <taxon>Hawaiian Drosophila</taxon>
    </lineage>
</organism>
<evidence type="ECO:0000313" key="1">
    <source>
        <dbReference type="EMBL" id="EDW05182.1"/>
    </source>
</evidence>
<protein>
    <submittedName>
        <fullName evidence="1">GH23708</fullName>
    </submittedName>
</protein>
<gene>
    <name evidence="1" type="primary">Dgri\GH23708</name>
    <name evidence="1" type="ORF">Dgri_GH23708</name>
</gene>
<dbReference type="AlphaFoldDB" id="B4K2T7"/>
<proteinExistence type="predicted"/>
<dbReference type="EMBL" id="CH919992">
    <property type="protein sequence ID" value="EDW05182.1"/>
    <property type="molecule type" value="Genomic_DNA"/>
</dbReference>